<dbReference type="InterPro" id="IPR052901">
    <property type="entry name" value="Bact_TGase-like"/>
</dbReference>
<keyword evidence="5" id="KW-1185">Reference proteome</keyword>
<dbReference type="InterPro" id="IPR002931">
    <property type="entry name" value="Transglutaminase-like"/>
</dbReference>
<organism evidence="4 5">
    <name type="scientific">Paenibacillus aceti</name>
    <dbReference type="NCBI Taxonomy" id="1820010"/>
    <lineage>
        <taxon>Bacteria</taxon>
        <taxon>Bacillati</taxon>
        <taxon>Bacillota</taxon>
        <taxon>Bacilli</taxon>
        <taxon>Bacillales</taxon>
        <taxon>Paenibacillaceae</taxon>
        <taxon>Paenibacillus</taxon>
    </lineage>
</organism>
<feature type="transmembrane region" description="Helical" evidence="2">
    <location>
        <begin position="33"/>
        <end position="53"/>
    </location>
</feature>
<protein>
    <recommendedName>
        <fullName evidence="3">Transglutaminase-like domain-containing protein</fullName>
    </recommendedName>
</protein>
<evidence type="ECO:0000259" key="3">
    <source>
        <dbReference type="SMART" id="SM00460"/>
    </source>
</evidence>
<accession>A0ABQ1VUN9</accession>
<dbReference type="Pfam" id="PF01841">
    <property type="entry name" value="Transglut_core"/>
    <property type="match status" value="1"/>
</dbReference>
<dbReference type="SMART" id="SM00460">
    <property type="entry name" value="TGc"/>
    <property type="match status" value="1"/>
</dbReference>
<feature type="transmembrane region" description="Helical" evidence="2">
    <location>
        <begin position="101"/>
        <end position="121"/>
    </location>
</feature>
<feature type="compositionally biased region" description="Polar residues" evidence="1">
    <location>
        <begin position="372"/>
        <end position="383"/>
    </location>
</feature>
<proteinExistence type="predicted"/>
<name>A0ABQ1VUN9_9BACL</name>
<feature type="compositionally biased region" description="Polar residues" evidence="1">
    <location>
        <begin position="10"/>
        <end position="21"/>
    </location>
</feature>
<evidence type="ECO:0000256" key="2">
    <source>
        <dbReference type="SAM" id="Phobius"/>
    </source>
</evidence>
<sequence>MSAPRLEGMTNGSSLGTETSTRGGFHPSFRADAIHRIVVSLLLFALFAEWLHPLQKLIGDDQNRVVLFMMLTGALLLIGCLNLGIRFTIWLYPLLVSSAMYYLYGLGTGGSWFISYIQMLGHDLAEIIQSGRLYGLSIESRALLLLIGWSLLVVSVQILALGRQSITLFFTASIVYLLALELAGERDIYAGIVRTLCWGLVLQMILFKKRLEVLAGEAESHSMEPMAAQPTRSSIQSAAPAKDKGAPRGWGKVWPAAGVILMLASVWGAARLVEAVPVLPVREIAWNEVIRAWEDWSGARLGEHQARAYKVSGYGQDDTKLGAALSLRHEQYFTAFSPYRTYWRGESKSVYTGQGWREPDSDRRILTGSDLTDSHSLFSSSPADQDHRGQVSGEEQAFEQTVIFARPEKRSVPLFAGGLPAGEGHLYIDENLREKQGGIIYDASAEAMFSDLPWQENLYGYRVSVRPQQYSIDQLRSSPAGDPPASISEQFLQLPQGLPDRVRDLGTKLVSQGDSRYESVTAVMNYLQNTYKYNLDTWLPPSGQDFVDHFLFVSKSGYCDHFSTAMTVLLRSGGVPTRWVKGFAPGKPSAEDHRQYTVSYADAHSWVEVYFPDIGWVPFDPTPGFESSPVFGDADSLGTTAESKSRLFIERIGRVVLEWKQGLLEAKDIAWTKLEPHWLVWTSVALSFPAVLWMIWSYRRELFQKNVIRLRLLLLRSRRQFPGSGELLAAADIVWCHLYACFGSKPRGMTAREYIEAIQGVSRENKAELDDFFTNWENLYYGGIRLGRQESVNFLRRCSHLALRCRYLPHDLP</sequence>
<feature type="transmembrane region" description="Helical" evidence="2">
    <location>
        <begin position="142"/>
        <end position="160"/>
    </location>
</feature>
<evidence type="ECO:0000313" key="5">
    <source>
        <dbReference type="Proteomes" id="UP000608420"/>
    </source>
</evidence>
<feature type="region of interest" description="Disordered" evidence="1">
    <location>
        <begin position="222"/>
        <end position="246"/>
    </location>
</feature>
<feature type="region of interest" description="Disordered" evidence="1">
    <location>
        <begin position="1"/>
        <end position="21"/>
    </location>
</feature>
<feature type="transmembrane region" description="Helical" evidence="2">
    <location>
        <begin position="65"/>
        <end position="89"/>
    </location>
</feature>
<dbReference type="Proteomes" id="UP000608420">
    <property type="component" value="Unassembled WGS sequence"/>
</dbReference>
<dbReference type="Gene3D" id="3.10.620.30">
    <property type="match status" value="1"/>
</dbReference>
<feature type="domain" description="Transglutaminase-like" evidence="3">
    <location>
        <begin position="551"/>
        <end position="623"/>
    </location>
</feature>
<keyword evidence="2" id="KW-0812">Transmembrane</keyword>
<dbReference type="PANTHER" id="PTHR42736:SF1">
    <property type="entry name" value="PROTEIN-GLUTAMINE GAMMA-GLUTAMYLTRANSFERASE"/>
    <property type="match status" value="1"/>
</dbReference>
<gene>
    <name evidence="4" type="ORF">GCM10010913_22130</name>
</gene>
<comment type="caution">
    <text evidence="4">The sequence shown here is derived from an EMBL/GenBank/DDBJ whole genome shotgun (WGS) entry which is preliminary data.</text>
</comment>
<dbReference type="PANTHER" id="PTHR42736">
    <property type="entry name" value="PROTEIN-GLUTAMINE GAMMA-GLUTAMYLTRANSFERASE"/>
    <property type="match status" value="1"/>
</dbReference>
<keyword evidence="2" id="KW-1133">Transmembrane helix</keyword>
<evidence type="ECO:0000313" key="4">
    <source>
        <dbReference type="EMBL" id="GGF99913.1"/>
    </source>
</evidence>
<keyword evidence="2" id="KW-0472">Membrane</keyword>
<feature type="transmembrane region" description="Helical" evidence="2">
    <location>
        <begin position="166"/>
        <end position="184"/>
    </location>
</feature>
<feature type="region of interest" description="Disordered" evidence="1">
    <location>
        <begin position="372"/>
        <end position="396"/>
    </location>
</feature>
<evidence type="ECO:0000256" key="1">
    <source>
        <dbReference type="SAM" id="MobiDB-lite"/>
    </source>
</evidence>
<reference evidence="5" key="1">
    <citation type="journal article" date="2019" name="Int. J. Syst. Evol. Microbiol.">
        <title>The Global Catalogue of Microorganisms (GCM) 10K type strain sequencing project: providing services to taxonomists for standard genome sequencing and annotation.</title>
        <authorList>
            <consortium name="The Broad Institute Genomics Platform"/>
            <consortium name="The Broad Institute Genome Sequencing Center for Infectious Disease"/>
            <person name="Wu L."/>
            <person name="Ma J."/>
        </authorList>
    </citation>
    <scope>NUCLEOTIDE SEQUENCE [LARGE SCALE GENOMIC DNA]</scope>
    <source>
        <strain evidence="5">CGMCC 1.15420</strain>
    </source>
</reference>
<dbReference type="InterPro" id="IPR038765">
    <property type="entry name" value="Papain-like_cys_pep_sf"/>
</dbReference>
<dbReference type="EMBL" id="BMIW01000013">
    <property type="protein sequence ID" value="GGF99913.1"/>
    <property type="molecule type" value="Genomic_DNA"/>
</dbReference>
<dbReference type="SUPFAM" id="SSF54001">
    <property type="entry name" value="Cysteine proteinases"/>
    <property type="match status" value="1"/>
</dbReference>
<dbReference type="RefSeq" id="WP_120464720.1">
    <property type="nucleotide sequence ID" value="NZ_BMIW01000013.1"/>
</dbReference>